<evidence type="ECO:0000313" key="3">
    <source>
        <dbReference type="Proteomes" id="UP000499080"/>
    </source>
</evidence>
<evidence type="ECO:0000313" key="1">
    <source>
        <dbReference type="EMBL" id="GBM03070.1"/>
    </source>
</evidence>
<evidence type="ECO:0000313" key="2">
    <source>
        <dbReference type="EMBL" id="GBM03101.1"/>
    </source>
</evidence>
<dbReference type="AlphaFoldDB" id="A0A4Y2CFJ5"/>
<feature type="non-terminal residue" evidence="1">
    <location>
        <position position="47"/>
    </location>
</feature>
<proteinExistence type="predicted"/>
<accession>A0A4Y2CFJ5</accession>
<dbReference type="EMBL" id="BGPR01086347">
    <property type="protein sequence ID" value="GBM03070.1"/>
    <property type="molecule type" value="Genomic_DNA"/>
</dbReference>
<dbReference type="Proteomes" id="UP000499080">
    <property type="component" value="Unassembled WGS sequence"/>
</dbReference>
<reference evidence="1 3" key="1">
    <citation type="journal article" date="2019" name="Sci. Rep.">
        <title>Orb-weaving spider Araneus ventricosus genome elucidates the spidroin gene catalogue.</title>
        <authorList>
            <person name="Kono N."/>
            <person name="Nakamura H."/>
            <person name="Ohtoshi R."/>
            <person name="Moran D.A.P."/>
            <person name="Shinohara A."/>
            <person name="Yoshida Y."/>
            <person name="Fujiwara M."/>
            <person name="Mori M."/>
            <person name="Tomita M."/>
            <person name="Arakawa K."/>
        </authorList>
    </citation>
    <scope>NUCLEOTIDE SEQUENCE [LARGE SCALE GENOMIC DNA]</scope>
</reference>
<organism evidence="1 3">
    <name type="scientific">Araneus ventricosus</name>
    <name type="common">Orbweaver spider</name>
    <name type="synonym">Epeira ventricosa</name>
    <dbReference type="NCBI Taxonomy" id="182803"/>
    <lineage>
        <taxon>Eukaryota</taxon>
        <taxon>Metazoa</taxon>
        <taxon>Ecdysozoa</taxon>
        <taxon>Arthropoda</taxon>
        <taxon>Chelicerata</taxon>
        <taxon>Arachnida</taxon>
        <taxon>Araneae</taxon>
        <taxon>Araneomorphae</taxon>
        <taxon>Entelegynae</taxon>
        <taxon>Araneoidea</taxon>
        <taxon>Araneidae</taxon>
        <taxon>Araneus</taxon>
    </lineage>
</organism>
<name>A0A4Y2CFJ5_ARAVE</name>
<sequence length="47" mass="5009">MRNAAPTVESEALVTSTRTQNSQIFEALPPQFFVPRAVASSGVSAFP</sequence>
<comment type="caution">
    <text evidence="1">The sequence shown here is derived from an EMBL/GenBank/DDBJ whole genome shotgun (WGS) entry which is preliminary data.</text>
</comment>
<keyword evidence="3" id="KW-1185">Reference proteome</keyword>
<dbReference type="EMBL" id="BGPR01086352">
    <property type="protein sequence ID" value="GBM03101.1"/>
    <property type="molecule type" value="Genomic_DNA"/>
</dbReference>
<gene>
    <name evidence="1" type="ORF">AVEN_196518_1</name>
    <name evidence="2" type="ORF">AVEN_95044_1</name>
</gene>
<protein>
    <submittedName>
        <fullName evidence="1">Uncharacterized protein</fullName>
    </submittedName>
</protein>